<dbReference type="RefSeq" id="WP_307251311.1">
    <property type="nucleotide sequence ID" value="NZ_JAUSUV010000003.1"/>
</dbReference>
<sequence>MNKQGEVRLNRKIVTQTSGDKRYNTTCQPMLQKPQLERDHSSNCISDSFPL</sequence>
<accession>A0AAJ1TL48</accession>
<reference evidence="1 2" key="1">
    <citation type="submission" date="2023-07" db="EMBL/GenBank/DDBJ databases">
        <title>Genomic Encyclopedia of Type Strains, Phase IV (KMG-IV): sequencing the most valuable type-strain genomes for metagenomic binning, comparative biology and taxonomic classification.</title>
        <authorList>
            <person name="Goeker M."/>
        </authorList>
    </citation>
    <scope>NUCLEOTIDE SEQUENCE [LARGE SCALE GENOMIC DNA]</scope>
    <source>
        <strain evidence="1 2">DSM 46876</strain>
    </source>
</reference>
<comment type="caution">
    <text evidence="1">The sequence shown here is derived from an EMBL/GenBank/DDBJ whole genome shotgun (WGS) entry which is preliminary data.</text>
</comment>
<proteinExistence type="predicted"/>
<keyword evidence="2" id="KW-1185">Reference proteome</keyword>
<organism evidence="1 2">
    <name type="scientific">Croceifilum oryzae</name>
    <dbReference type="NCBI Taxonomy" id="1553429"/>
    <lineage>
        <taxon>Bacteria</taxon>
        <taxon>Bacillati</taxon>
        <taxon>Bacillota</taxon>
        <taxon>Bacilli</taxon>
        <taxon>Bacillales</taxon>
        <taxon>Thermoactinomycetaceae</taxon>
        <taxon>Croceifilum</taxon>
    </lineage>
</organism>
<dbReference type="Proteomes" id="UP001238450">
    <property type="component" value="Unassembled WGS sequence"/>
</dbReference>
<gene>
    <name evidence="1" type="ORF">J2Z48_000853</name>
</gene>
<protein>
    <submittedName>
        <fullName evidence="1">Uncharacterized protein</fullName>
    </submittedName>
</protein>
<dbReference type="AlphaFoldDB" id="A0AAJ1TL48"/>
<dbReference type="EMBL" id="JAUSUV010000003">
    <property type="protein sequence ID" value="MDQ0416686.1"/>
    <property type="molecule type" value="Genomic_DNA"/>
</dbReference>
<evidence type="ECO:0000313" key="2">
    <source>
        <dbReference type="Proteomes" id="UP001238450"/>
    </source>
</evidence>
<evidence type="ECO:0000313" key="1">
    <source>
        <dbReference type="EMBL" id="MDQ0416686.1"/>
    </source>
</evidence>
<name>A0AAJ1TL48_9BACL</name>